<keyword evidence="3" id="KW-1185">Reference proteome</keyword>
<feature type="region of interest" description="Disordered" evidence="1">
    <location>
        <begin position="255"/>
        <end position="284"/>
    </location>
</feature>
<reference evidence="2" key="2">
    <citation type="journal article" date="2022" name="Res Sq">
        <title>Comparative Genomics Reveals Insights into the Divergent Evolution of Astigmatic Mites and Household Pest Adaptations.</title>
        <authorList>
            <person name="Xiong Q."/>
            <person name="Wan A.T.-Y."/>
            <person name="Liu X.-Y."/>
            <person name="Fung C.S.-H."/>
            <person name="Xiao X."/>
            <person name="Malainual N."/>
            <person name="Hou J."/>
            <person name="Wang L."/>
            <person name="Wang M."/>
            <person name="Yang K."/>
            <person name="Cui Y."/>
            <person name="Leung E."/>
            <person name="Nong W."/>
            <person name="Shin S.-K."/>
            <person name="Au S."/>
            <person name="Jeong K.Y."/>
            <person name="Chew F.T."/>
            <person name="Hui J."/>
            <person name="Leung T.F."/>
            <person name="Tungtrongchitr A."/>
            <person name="Zhong N."/>
            <person name="Liu Z."/>
            <person name="Tsui S."/>
        </authorList>
    </citation>
    <scope>NUCLEOTIDE SEQUENCE</scope>
    <source>
        <strain evidence="2">Derf</strain>
        <tissue evidence="2">Whole organism</tissue>
    </source>
</reference>
<proteinExistence type="predicted"/>
<dbReference type="EMBL" id="ASGP02000003">
    <property type="protein sequence ID" value="KAH9518102.1"/>
    <property type="molecule type" value="Genomic_DNA"/>
</dbReference>
<reference evidence="2" key="1">
    <citation type="submission" date="2013-05" db="EMBL/GenBank/DDBJ databases">
        <authorList>
            <person name="Yim A.K.Y."/>
            <person name="Chan T.F."/>
            <person name="Ji K.M."/>
            <person name="Liu X.Y."/>
            <person name="Zhou J.W."/>
            <person name="Li R.Q."/>
            <person name="Yang K.Y."/>
            <person name="Li J."/>
            <person name="Li M."/>
            <person name="Law P.T.W."/>
            <person name="Wu Y.L."/>
            <person name="Cai Z.L."/>
            <person name="Qin H."/>
            <person name="Bao Y."/>
            <person name="Leung R.K.K."/>
            <person name="Ng P.K.S."/>
            <person name="Zou J."/>
            <person name="Zhong X.J."/>
            <person name="Ran P.X."/>
            <person name="Zhong N.S."/>
            <person name="Liu Z.G."/>
            <person name="Tsui S.K.W."/>
        </authorList>
    </citation>
    <scope>NUCLEOTIDE SEQUENCE</scope>
    <source>
        <strain evidence="2">Derf</strain>
        <tissue evidence="2">Whole organism</tissue>
    </source>
</reference>
<comment type="caution">
    <text evidence="2">The sequence shown here is derived from an EMBL/GenBank/DDBJ whole genome shotgun (WGS) entry which is preliminary data.</text>
</comment>
<accession>A0A922I3S6</accession>
<sequence>MDKKQQNWSTIMFPVVANNVDDDESFINTKNGDDDGNLMEQQILYDDGHRKRRRRISNCQINMKNIELKNNIDDTNMKYFIWIRAWSSSLKNVGIKWPFHPIWSSSCLPTSISSSSTSSSSSSLSSPSPPYQFYLLFLLTIIASICSVTDAVKIMDDPHHRHHHNHHHLHNRKNLHFIQPPSSSSPLSSINQNFPFLFTSFMTRQSPQSNLNDDQYGEASDVVQSMITSNGLPPSSPYQNIGDLYQHHPHYHFQQQQQQHYPQHHHHHQYFQMESSSPKETSVEHELYVNNSGQNSSTTGQQNPCK</sequence>
<protein>
    <submittedName>
        <fullName evidence="2">Uncharacterized protein</fullName>
    </submittedName>
</protein>
<dbReference type="AlphaFoldDB" id="A0A922I3S6"/>
<evidence type="ECO:0000313" key="2">
    <source>
        <dbReference type="EMBL" id="KAH9518102.1"/>
    </source>
</evidence>
<evidence type="ECO:0000313" key="3">
    <source>
        <dbReference type="Proteomes" id="UP000790347"/>
    </source>
</evidence>
<dbReference type="Proteomes" id="UP000790347">
    <property type="component" value="Unassembled WGS sequence"/>
</dbReference>
<evidence type="ECO:0000256" key="1">
    <source>
        <dbReference type="SAM" id="MobiDB-lite"/>
    </source>
</evidence>
<name>A0A922I3S6_DERFA</name>
<gene>
    <name evidence="2" type="ORF">DERF_008699</name>
</gene>
<organism evidence="2 3">
    <name type="scientific">Dermatophagoides farinae</name>
    <name type="common">American house dust mite</name>
    <dbReference type="NCBI Taxonomy" id="6954"/>
    <lineage>
        <taxon>Eukaryota</taxon>
        <taxon>Metazoa</taxon>
        <taxon>Ecdysozoa</taxon>
        <taxon>Arthropoda</taxon>
        <taxon>Chelicerata</taxon>
        <taxon>Arachnida</taxon>
        <taxon>Acari</taxon>
        <taxon>Acariformes</taxon>
        <taxon>Sarcoptiformes</taxon>
        <taxon>Astigmata</taxon>
        <taxon>Psoroptidia</taxon>
        <taxon>Analgoidea</taxon>
        <taxon>Pyroglyphidae</taxon>
        <taxon>Dermatophagoidinae</taxon>
        <taxon>Dermatophagoides</taxon>
    </lineage>
</organism>